<evidence type="ECO:0000256" key="9">
    <source>
        <dbReference type="ARBA" id="ARBA00023157"/>
    </source>
</evidence>
<dbReference type="FunFam" id="2.60.40.4060:FF:000003">
    <property type="entry name" value="Ferric chelate reductase 1"/>
    <property type="match status" value="1"/>
</dbReference>
<dbReference type="InterPro" id="IPR051237">
    <property type="entry name" value="Ferric-chelate_Red/DefProt"/>
</dbReference>
<dbReference type="GO" id="GO:0005576">
    <property type="term" value="C:extracellular region"/>
    <property type="evidence" value="ECO:0007669"/>
    <property type="project" value="UniProtKB-SubCell"/>
</dbReference>
<dbReference type="EMBL" id="CAJHNJ030000005">
    <property type="protein sequence ID" value="CAG9099912.1"/>
    <property type="molecule type" value="Genomic_DNA"/>
</dbReference>
<comment type="subcellular location">
    <subcellularLocation>
        <location evidence="1">Secreted</location>
    </subcellularLocation>
</comment>
<evidence type="ECO:0000256" key="4">
    <source>
        <dbReference type="ARBA" id="ARBA00022529"/>
    </source>
</evidence>
<keyword evidence="4" id="KW-0929">Antimicrobial</keyword>
<keyword evidence="8" id="KW-0044">Antibiotic</keyword>
<gene>
    <name evidence="12" type="ORF">PLXY2_LOCUS2334</name>
</gene>
<evidence type="ECO:0000256" key="6">
    <source>
        <dbReference type="ARBA" id="ARBA00022729"/>
    </source>
</evidence>
<evidence type="ECO:0000256" key="3">
    <source>
        <dbReference type="ARBA" id="ARBA00022525"/>
    </source>
</evidence>
<evidence type="ECO:0000313" key="12">
    <source>
        <dbReference type="EMBL" id="CAG9099912.1"/>
    </source>
</evidence>
<dbReference type="PROSITE" id="PS51019">
    <property type="entry name" value="REELIN"/>
    <property type="match status" value="1"/>
</dbReference>
<dbReference type="AlphaFoldDB" id="A0A8S4DMV1"/>
<comment type="caution">
    <text evidence="12">The sequence shown here is derived from an EMBL/GenBank/DDBJ whole genome shotgun (WGS) entry which is preliminary data.</text>
</comment>
<accession>A0A8S4DMV1</accession>
<feature type="signal peptide" evidence="10">
    <location>
        <begin position="1"/>
        <end position="45"/>
    </location>
</feature>
<feature type="domain" description="Reelin" evidence="11">
    <location>
        <begin position="32"/>
        <end position="193"/>
    </location>
</feature>
<evidence type="ECO:0000256" key="5">
    <source>
        <dbReference type="ARBA" id="ARBA00022588"/>
    </source>
</evidence>
<dbReference type="GO" id="GO:0045087">
    <property type="term" value="P:innate immune response"/>
    <property type="evidence" value="ECO:0007669"/>
    <property type="project" value="UniProtKB-KW"/>
</dbReference>
<name>A0A8S4DMV1_PLUXY</name>
<dbReference type="PANTHER" id="PTHR45828:SF9">
    <property type="entry name" value="CELL WALL INTEGRITY AND STRESS RESPONSE COMPONENT 4-LIKE-RELATED"/>
    <property type="match status" value="1"/>
</dbReference>
<organism evidence="12 13">
    <name type="scientific">Plutella xylostella</name>
    <name type="common">Diamondback moth</name>
    <name type="synonym">Plutella maculipennis</name>
    <dbReference type="NCBI Taxonomy" id="51655"/>
    <lineage>
        <taxon>Eukaryota</taxon>
        <taxon>Metazoa</taxon>
        <taxon>Ecdysozoa</taxon>
        <taxon>Arthropoda</taxon>
        <taxon>Hexapoda</taxon>
        <taxon>Insecta</taxon>
        <taxon>Pterygota</taxon>
        <taxon>Neoptera</taxon>
        <taxon>Endopterygota</taxon>
        <taxon>Lepidoptera</taxon>
        <taxon>Glossata</taxon>
        <taxon>Ditrysia</taxon>
        <taxon>Yponomeutoidea</taxon>
        <taxon>Plutellidae</taxon>
        <taxon>Plutella</taxon>
    </lineage>
</organism>
<dbReference type="InterPro" id="IPR042307">
    <property type="entry name" value="Reeler_sf"/>
</dbReference>
<dbReference type="InterPro" id="IPR002861">
    <property type="entry name" value="Reeler_dom"/>
</dbReference>
<keyword evidence="3" id="KW-0964">Secreted</keyword>
<dbReference type="CDD" id="cd08544">
    <property type="entry name" value="Reeler"/>
    <property type="match status" value="1"/>
</dbReference>
<protein>
    <submittedName>
        <fullName evidence="12">(diamondback moth) hypothetical protein</fullName>
    </submittedName>
</protein>
<comment type="similarity">
    <text evidence="2">Belongs to the insect defense protein family.</text>
</comment>
<evidence type="ECO:0000256" key="7">
    <source>
        <dbReference type="ARBA" id="ARBA00022859"/>
    </source>
</evidence>
<keyword evidence="13" id="KW-1185">Reference proteome</keyword>
<keyword evidence="6 10" id="KW-0732">Signal</keyword>
<dbReference type="GO" id="GO:0016020">
    <property type="term" value="C:membrane"/>
    <property type="evidence" value="ECO:0007669"/>
    <property type="project" value="TreeGrafter"/>
</dbReference>
<dbReference type="Proteomes" id="UP000653454">
    <property type="component" value="Unassembled WGS sequence"/>
</dbReference>
<evidence type="ECO:0000256" key="8">
    <source>
        <dbReference type="ARBA" id="ARBA00023022"/>
    </source>
</evidence>
<evidence type="ECO:0000256" key="2">
    <source>
        <dbReference type="ARBA" id="ARBA00008501"/>
    </source>
</evidence>
<evidence type="ECO:0000256" key="1">
    <source>
        <dbReference type="ARBA" id="ARBA00004613"/>
    </source>
</evidence>
<reference evidence="12" key="1">
    <citation type="submission" date="2020-11" db="EMBL/GenBank/DDBJ databases">
        <authorList>
            <person name="Whiteford S."/>
        </authorList>
    </citation>
    <scope>NUCLEOTIDE SEQUENCE</scope>
</reference>
<sequence>MASKGPGGVQSPHGPAPLRNYQPLTSTMLLAWVAMAAVAAAGVQGYSSGAPDSACQDMVPRHPVSAQKSAAPYSITTSSKVVKAGQPLQVVISGRGASNTIRGLLLQARQGGKPVGKFTVAPNDSFAKTVDCGGPATAVSHKKHDEKDDPQTVTYTWTPPAGFNDEIKFRATIALNGAVFWVGVESAPIKVSS</sequence>
<dbReference type="PANTHER" id="PTHR45828">
    <property type="entry name" value="CYTOCHROME B561/FERRIC REDUCTASE TRANSMEMBRANE"/>
    <property type="match status" value="1"/>
</dbReference>
<evidence type="ECO:0000313" key="13">
    <source>
        <dbReference type="Proteomes" id="UP000653454"/>
    </source>
</evidence>
<proteinExistence type="inferred from homology"/>
<keyword evidence="5" id="KW-0399">Innate immunity</keyword>
<evidence type="ECO:0000256" key="10">
    <source>
        <dbReference type="SAM" id="SignalP"/>
    </source>
</evidence>
<feature type="chain" id="PRO_5035893720" evidence="10">
    <location>
        <begin position="46"/>
        <end position="193"/>
    </location>
</feature>
<keyword evidence="9" id="KW-1015">Disulfide bond</keyword>
<dbReference type="GO" id="GO:0042832">
    <property type="term" value="P:defense response to protozoan"/>
    <property type="evidence" value="ECO:0007669"/>
    <property type="project" value="UniProtKB-ARBA"/>
</dbReference>
<dbReference type="Pfam" id="PF02014">
    <property type="entry name" value="Reeler"/>
    <property type="match status" value="1"/>
</dbReference>
<dbReference type="Gene3D" id="2.60.40.4060">
    <property type="entry name" value="Reeler domain"/>
    <property type="match status" value="1"/>
</dbReference>
<keyword evidence="7" id="KW-0391">Immunity</keyword>
<dbReference type="GO" id="GO:0042742">
    <property type="term" value="P:defense response to bacterium"/>
    <property type="evidence" value="ECO:0007669"/>
    <property type="project" value="UniProtKB-KW"/>
</dbReference>
<evidence type="ECO:0000259" key="11">
    <source>
        <dbReference type="PROSITE" id="PS51019"/>
    </source>
</evidence>